<evidence type="ECO:0000313" key="7">
    <source>
        <dbReference type="Proteomes" id="UP001295740"/>
    </source>
</evidence>
<evidence type="ECO:0000256" key="3">
    <source>
        <dbReference type="ARBA" id="ARBA00068719"/>
    </source>
</evidence>
<dbReference type="InterPro" id="IPR031167">
    <property type="entry name" value="G_OBG"/>
</dbReference>
<dbReference type="GO" id="GO:0005737">
    <property type="term" value="C:cytoplasm"/>
    <property type="evidence" value="ECO:0007669"/>
    <property type="project" value="TreeGrafter"/>
</dbReference>
<evidence type="ECO:0000256" key="2">
    <source>
        <dbReference type="ARBA" id="ARBA00022840"/>
    </source>
</evidence>
<dbReference type="PIRSF" id="PIRSF006641">
    <property type="entry name" value="CHP00092"/>
    <property type="match status" value="1"/>
</dbReference>
<dbReference type="InterPro" id="IPR023192">
    <property type="entry name" value="TGS-like_dom_sf"/>
</dbReference>
<keyword evidence="7" id="KW-1185">Reference proteome</keyword>
<dbReference type="PANTHER" id="PTHR23305:SF11">
    <property type="entry name" value="OBG-LIKE ATPASE 1"/>
    <property type="match status" value="1"/>
</dbReference>
<dbReference type="Pfam" id="PF06071">
    <property type="entry name" value="YchF-GTPase_C"/>
    <property type="match status" value="1"/>
</dbReference>
<protein>
    <recommendedName>
        <fullName evidence="3">Obg-like ATPase homolog</fullName>
    </recommendedName>
</protein>
<dbReference type="GO" id="GO:0016887">
    <property type="term" value="F:ATP hydrolysis activity"/>
    <property type="evidence" value="ECO:0007669"/>
    <property type="project" value="InterPro"/>
</dbReference>
<gene>
    <name evidence="6" type="ORF">KHLLAP_LOCUS13569</name>
</gene>
<dbReference type="PROSITE" id="PS51880">
    <property type="entry name" value="TGS"/>
    <property type="match status" value="1"/>
</dbReference>
<dbReference type="SUPFAM" id="SSF81271">
    <property type="entry name" value="TGS-like"/>
    <property type="match status" value="1"/>
</dbReference>
<dbReference type="CDD" id="cd04867">
    <property type="entry name" value="TGS_YchF_OLA1"/>
    <property type="match status" value="1"/>
</dbReference>
<feature type="domain" description="OBG-type G" evidence="4">
    <location>
        <begin position="21"/>
        <end position="284"/>
    </location>
</feature>
<evidence type="ECO:0000259" key="5">
    <source>
        <dbReference type="PROSITE" id="PS51880"/>
    </source>
</evidence>
<dbReference type="PROSITE" id="PS51710">
    <property type="entry name" value="G_OBG"/>
    <property type="match status" value="1"/>
</dbReference>
<dbReference type="Gene3D" id="3.40.50.300">
    <property type="entry name" value="P-loop containing nucleotide triphosphate hydrolases"/>
    <property type="match status" value="1"/>
</dbReference>
<dbReference type="AlphaFoldDB" id="A0AAI8YQ95"/>
<dbReference type="CDD" id="cd01900">
    <property type="entry name" value="YchF"/>
    <property type="match status" value="1"/>
</dbReference>
<feature type="domain" description="TGS" evidence="5">
    <location>
        <begin position="306"/>
        <end position="389"/>
    </location>
</feature>
<dbReference type="InterPro" id="IPR004396">
    <property type="entry name" value="ATPase_YchF/OLA1"/>
</dbReference>
<accession>A0AAI8YQ95</accession>
<keyword evidence="1" id="KW-0547">Nucleotide-binding</keyword>
<dbReference type="FunFam" id="3.10.20.30:FF:000001">
    <property type="entry name" value="Ribosome-binding ATPase YchF"/>
    <property type="match status" value="1"/>
</dbReference>
<dbReference type="InterPro" id="IPR006073">
    <property type="entry name" value="GTP-bd"/>
</dbReference>
<dbReference type="InterPro" id="IPR012676">
    <property type="entry name" value="TGS-like"/>
</dbReference>
<reference evidence="6" key="1">
    <citation type="submission" date="2023-10" db="EMBL/GenBank/DDBJ databases">
        <authorList>
            <person name="Hackl T."/>
        </authorList>
    </citation>
    <scope>NUCLEOTIDE SEQUENCE</scope>
</reference>
<dbReference type="SUPFAM" id="SSF52540">
    <property type="entry name" value="P-loop containing nucleoside triphosphate hydrolases"/>
    <property type="match status" value="1"/>
</dbReference>
<keyword evidence="2" id="KW-0067">ATP-binding</keyword>
<dbReference type="InterPro" id="IPR004095">
    <property type="entry name" value="TGS"/>
</dbReference>
<dbReference type="EMBL" id="CAUWAG010000020">
    <property type="protein sequence ID" value="CAJ2513101.1"/>
    <property type="molecule type" value="Genomic_DNA"/>
</dbReference>
<dbReference type="InterPro" id="IPR027417">
    <property type="entry name" value="P-loop_NTPase"/>
</dbReference>
<dbReference type="InterPro" id="IPR013029">
    <property type="entry name" value="YchF_C"/>
</dbReference>
<sequence>MPPKKQVVEEKVLLGRPGNNLKAGIVGLANVGKSTLFQAITKCSLGNPANFPYATIDPEESRVIVPDERYDWLCDKYKPKSRVPAHLTVYDIAGLTRGASTGAGLGNSFLSHIRAVDAIFQVVRCFDDAEIIHVEGDVNPVRDLDIIAEELRSKDIEFTEKGLEAVKKRTRIGGQSLEVKKAKEEEATIEKVLAWLKDGKDVRKGAWTPKEVETINTLFLLSAKPVVYLVNLSEKDYARKKNKHLAKIAEWMKEHAAGDPILPLSVAFEERLTRFENDEAVAEECKNCGYESALPKIVITMRKALNLGSFFTTGTDEVRQWTLRNGTKAPQAAGVIHTDFEKTFIQVVVYNFKMLKELGDESEVKAKGKIMTKGKEYVVEDGDILLIKAGAAKG</sequence>
<dbReference type="PANTHER" id="PTHR23305">
    <property type="entry name" value="OBG GTPASE FAMILY"/>
    <property type="match status" value="1"/>
</dbReference>
<dbReference type="Proteomes" id="UP001295740">
    <property type="component" value="Unassembled WGS sequence"/>
</dbReference>
<dbReference type="NCBIfam" id="TIGR00092">
    <property type="entry name" value="redox-regulated ATPase YchF"/>
    <property type="match status" value="1"/>
</dbReference>
<dbReference type="GO" id="GO:0005525">
    <property type="term" value="F:GTP binding"/>
    <property type="evidence" value="ECO:0007669"/>
    <property type="project" value="InterPro"/>
</dbReference>
<dbReference type="GO" id="GO:0005524">
    <property type="term" value="F:ATP binding"/>
    <property type="evidence" value="ECO:0007669"/>
    <property type="project" value="UniProtKB-KW"/>
</dbReference>
<dbReference type="Gene3D" id="3.10.20.30">
    <property type="match status" value="1"/>
</dbReference>
<proteinExistence type="predicted"/>
<dbReference type="Pfam" id="PF01926">
    <property type="entry name" value="MMR_HSR1"/>
    <property type="match status" value="1"/>
</dbReference>
<evidence type="ECO:0000313" key="6">
    <source>
        <dbReference type="EMBL" id="CAJ2513101.1"/>
    </source>
</evidence>
<evidence type="ECO:0000259" key="4">
    <source>
        <dbReference type="PROSITE" id="PS51710"/>
    </source>
</evidence>
<evidence type="ECO:0000256" key="1">
    <source>
        <dbReference type="ARBA" id="ARBA00022741"/>
    </source>
</evidence>
<dbReference type="Gene3D" id="1.10.150.300">
    <property type="entry name" value="TGS-like domain"/>
    <property type="match status" value="1"/>
</dbReference>
<dbReference type="InterPro" id="IPR012675">
    <property type="entry name" value="Beta-grasp_dom_sf"/>
</dbReference>
<dbReference type="FunFam" id="1.10.150.300:FF:000001">
    <property type="entry name" value="Ribosome-binding ATPase YchF"/>
    <property type="match status" value="1"/>
</dbReference>
<comment type="caution">
    <text evidence="6">The sequence shown here is derived from an EMBL/GenBank/DDBJ whole genome shotgun (WGS) entry which is preliminary data.</text>
</comment>
<name>A0AAI8YQ95_9PEZI</name>
<dbReference type="PRINTS" id="PR00326">
    <property type="entry name" value="GTP1OBG"/>
</dbReference>
<dbReference type="InterPro" id="IPR041706">
    <property type="entry name" value="YchF_N"/>
</dbReference>
<organism evidence="6 7">
    <name type="scientific">Anthostomella pinea</name>
    <dbReference type="NCBI Taxonomy" id="933095"/>
    <lineage>
        <taxon>Eukaryota</taxon>
        <taxon>Fungi</taxon>
        <taxon>Dikarya</taxon>
        <taxon>Ascomycota</taxon>
        <taxon>Pezizomycotina</taxon>
        <taxon>Sordariomycetes</taxon>
        <taxon>Xylariomycetidae</taxon>
        <taxon>Xylariales</taxon>
        <taxon>Xylariaceae</taxon>
        <taxon>Anthostomella</taxon>
    </lineage>
</organism>